<protein>
    <recommendedName>
        <fullName evidence="7">Orotidine 5'-phosphate decarboxylase</fullName>
        <ecNumber evidence="7">4.1.1.23</ecNumber>
    </recommendedName>
    <alternativeName>
        <fullName evidence="7">OMP decarboxylase</fullName>
        <shortName evidence="7">OMPDCase</shortName>
        <shortName evidence="7">OMPdecase</shortName>
    </alternativeName>
</protein>
<feature type="binding site" evidence="7 9">
    <location>
        <position position="183"/>
    </location>
    <ligand>
        <name>substrate</name>
    </ligand>
</feature>
<dbReference type="InterPro" id="IPR018089">
    <property type="entry name" value="OMPdecase_AS"/>
</dbReference>
<evidence type="ECO:0000313" key="12">
    <source>
        <dbReference type="EMBL" id="PIV64167.1"/>
    </source>
</evidence>
<dbReference type="EC" id="4.1.1.23" evidence="7"/>
<evidence type="ECO:0000256" key="8">
    <source>
        <dbReference type="PIRSR" id="PIRSR614732-1"/>
    </source>
</evidence>
<evidence type="ECO:0000259" key="11">
    <source>
        <dbReference type="SMART" id="SM00934"/>
    </source>
</evidence>
<dbReference type="Pfam" id="PF00215">
    <property type="entry name" value="OMPdecase"/>
    <property type="match status" value="1"/>
</dbReference>
<keyword evidence="4 7" id="KW-0665">Pyrimidine biosynthesis</keyword>
<feature type="binding site" evidence="7">
    <location>
        <begin position="59"/>
        <end position="68"/>
    </location>
    <ligand>
        <name>substrate</name>
    </ligand>
</feature>
<dbReference type="NCBIfam" id="NF001273">
    <property type="entry name" value="PRK00230.1"/>
    <property type="match status" value="1"/>
</dbReference>
<name>A0A2M7E8U2_9BACT</name>
<dbReference type="EMBL" id="PETL01000176">
    <property type="protein sequence ID" value="PIV64167.1"/>
    <property type="molecule type" value="Genomic_DNA"/>
</dbReference>
<evidence type="ECO:0000256" key="6">
    <source>
        <dbReference type="ARBA" id="ARBA00049157"/>
    </source>
</evidence>
<dbReference type="SMART" id="SM00934">
    <property type="entry name" value="OMPdecase"/>
    <property type="match status" value="1"/>
</dbReference>
<feature type="binding site" evidence="7 9">
    <location>
        <position position="203"/>
    </location>
    <ligand>
        <name>substrate</name>
    </ligand>
</feature>
<dbReference type="GO" id="GO:0004590">
    <property type="term" value="F:orotidine-5'-phosphate decarboxylase activity"/>
    <property type="evidence" value="ECO:0007669"/>
    <property type="project" value="UniProtKB-UniRule"/>
</dbReference>
<gene>
    <name evidence="7" type="primary">pyrF</name>
    <name evidence="12" type="ORF">COS11_03605</name>
</gene>
<dbReference type="Proteomes" id="UP000228886">
    <property type="component" value="Unassembled WGS sequence"/>
</dbReference>
<keyword evidence="3 7" id="KW-0210">Decarboxylase</keyword>
<comment type="catalytic activity">
    <reaction evidence="6 7 10">
        <text>orotidine 5'-phosphate + H(+) = UMP + CO2</text>
        <dbReference type="Rhea" id="RHEA:11596"/>
        <dbReference type="ChEBI" id="CHEBI:15378"/>
        <dbReference type="ChEBI" id="CHEBI:16526"/>
        <dbReference type="ChEBI" id="CHEBI:57538"/>
        <dbReference type="ChEBI" id="CHEBI:57865"/>
        <dbReference type="EC" id="4.1.1.23"/>
    </reaction>
</comment>
<dbReference type="SUPFAM" id="SSF51366">
    <property type="entry name" value="Ribulose-phoshate binding barrel"/>
    <property type="match status" value="1"/>
</dbReference>
<feature type="active site" description="For OMPdecase activity" evidence="8">
    <location>
        <position position="59"/>
    </location>
</feature>
<evidence type="ECO:0000256" key="4">
    <source>
        <dbReference type="ARBA" id="ARBA00022975"/>
    </source>
</evidence>
<dbReference type="GO" id="GO:0044205">
    <property type="term" value="P:'de novo' UMP biosynthetic process"/>
    <property type="evidence" value="ECO:0007669"/>
    <property type="project" value="UniProtKB-UniRule"/>
</dbReference>
<dbReference type="PROSITE" id="PS00156">
    <property type="entry name" value="OMPDECASE"/>
    <property type="match status" value="1"/>
</dbReference>
<comment type="similarity">
    <text evidence="7">Belongs to the OMP decarboxylase family. Type 1 subfamily.</text>
</comment>
<organism evidence="12 13">
    <name type="scientific">bacterium (Candidatus Ratteibacteria) CG01_land_8_20_14_3_00_40_19</name>
    <dbReference type="NCBI Taxonomy" id="2014290"/>
    <lineage>
        <taxon>Bacteria</taxon>
        <taxon>Candidatus Ratteibacteria</taxon>
    </lineage>
</organism>
<comment type="caution">
    <text evidence="7">Lacks conserved residue(s) required for the propagation of feature annotation.</text>
</comment>
<comment type="pathway">
    <text evidence="2 7 10">Pyrimidine metabolism; UMP biosynthesis via de novo pathway; UMP from orotate: step 2/2.</text>
</comment>
<evidence type="ECO:0000256" key="10">
    <source>
        <dbReference type="RuleBase" id="RU000512"/>
    </source>
</evidence>
<comment type="caution">
    <text evidence="12">The sequence shown here is derived from an EMBL/GenBank/DDBJ whole genome shotgun (WGS) entry which is preliminary data.</text>
</comment>
<sequence length="224" mass="24662">MKNRLIVALDFANRKDALKIVEELGDLVEIFKVGMQLFTFCGPKIISEIKEKGAKIFLDLKFLDIPNTIEKASEAATFLDVDFFDLHISGGAEMIKAAITGAEKKAMFLGRNRPKILGVTVLTSQNSNISQVVDLSLIAKDNGLDGVIASGLEASEIRKRTGENFLIFCPGISPVWAKKQKDQKRLVSPKEAIENGANYIILGRAITSAKNPREATERILEEIE</sequence>
<feature type="binding site" evidence="7 9">
    <location>
        <position position="32"/>
    </location>
    <ligand>
        <name>substrate</name>
    </ligand>
</feature>
<dbReference type="InterPro" id="IPR047596">
    <property type="entry name" value="OMPdecase_bac"/>
</dbReference>
<dbReference type="PANTHER" id="PTHR32119">
    <property type="entry name" value="OROTIDINE 5'-PHOSPHATE DECARBOXYLASE"/>
    <property type="match status" value="1"/>
</dbReference>
<comment type="function">
    <text evidence="1 7">Catalyzes the decarboxylation of orotidine 5'-monophosphate (OMP) to uridine 5'-monophosphate (UMP).</text>
</comment>
<dbReference type="HAMAP" id="MF_01200_B">
    <property type="entry name" value="OMPdecase_type1_B"/>
    <property type="match status" value="1"/>
</dbReference>
<dbReference type="GO" id="GO:0005829">
    <property type="term" value="C:cytosol"/>
    <property type="evidence" value="ECO:0007669"/>
    <property type="project" value="TreeGrafter"/>
</dbReference>
<proteinExistence type="inferred from homology"/>
<accession>A0A2M7E8U2</accession>
<evidence type="ECO:0000256" key="7">
    <source>
        <dbReference type="HAMAP-Rule" id="MF_01200"/>
    </source>
</evidence>
<evidence type="ECO:0000256" key="3">
    <source>
        <dbReference type="ARBA" id="ARBA00022793"/>
    </source>
</evidence>
<dbReference type="PANTHER" id="PTHR32119:SF2">
    <property type="entry name" value="OROTIDINE 5'-PHOSPHATE DECARBOXYLASE"/>
    <property type="match status" value="1"/>
</dbReference>
<feature type="active site" description="For OMPdecase activity" evidence="8">
    <location>
        <position position="61"/>
    </location>
</feature>
<feature type="domain" description="Orotidine 5'-phosphate decarboxylase" evidence="11">
    <location>
        <begin position="4"/>
        <end position="219"/>
    </location>
</feature>
<reference evidence="13" key="1">
    <citation type="submission" date="2017-09" db="EMBL/GenBank/DDBJ databases">
        <title>Depth-based differentiation of microbial function through sediment-hosted aquifers and enrichment of novel symbionts in the deep terrestrial subsurface.</title>
        <authorList>
            <person name="Probst A.J."/>
            <person name="Ladd B."/>
            <person name="Jarett J.K."/>
            <person name="Geller-Mcgrath D.E."/>
            <person name="Sieber C.M.K."/>
            <person name="Emerson J.B."/>
            <person name="Anantharaman K."/>
            <person name="Thomas B.C."/>
            <person name="Malmstrom R."/>
            <person name="Stieglmeier M."/>
            <person name="Klingl A."/>
            <person name="Woyke T."/>
            <person name="Ryan C.M."/>
            <person name="Banfield J.F."/>
        </authorList>
    </citation>
    <scope>NUCLEOTIDE SEQUENCE [LARGE SCALE GENOMIC DNA]</scope>
</reference>
<feature type="binding site" evidence="7 9">
    <location>
        <position position="123"/>
    </location>
    <ligand>
        <name>substrate</name>
    </ligand>
</feature>
<evidence type="ECO:0000256" key="1">
    <source>
        <dbReference type="ARBA" id="ARBA00002356"/>
    </source>
</evidence>
<dbReference type="AlphaFoldDB" id="A0A2M7E8U2"/>
<evidence type="ECO:0000256" key="9">
    <source>
        <dbReference type="PIRSR" id="PIRSR614732-2"/>
    </source>
</evidence>
<evidence type="ECO:0000256" key="2">
    <source>
        <dbReference type="ARBA" id="ARBA00004861"/>
    </source>
</evidence>
<dbReference type="CDD" id="cd04725">
    <property type="entry name" value="OMP_decarboxylase_like"/>
    <property type="match status" value="1"/>
</dbReference>
<dbReference type="Gene3D" id="3.20.20.70">
    <property type="entry name" value="Aldolase class I"/>
    <property type="match status" value="1"/>
</dbReference>
<feature type="binding site" evidence="7 9">
    <location>
        <position position="204"/>
    </location>
    <ligand>
        <name>substrate</name>
    </ligand>
</feature>
<dbReference type="InterPro" id="IPR001754">
    <property type="entry name" value="OMPdeCOase_dom"/>
</dbReference>
<dbReference type="InterPro" id="IPR011060">
    <property type="entry name" value="RibuloseP-bd_barrel"/>
</dbReference>
<feature type="binding site" evidence="7 9">
    <location>
        <position position="10"/>
    </location>
    <ligand>
        <name>substrate</name>
    </ligand>
</feature>
<dbReference type="NCBIfam" id="TIGR01740">
    <property type="entry name" value="pyrF"/>
    <property type="match status" value="1"/>
</dbReference>
<feature type="active site" description="Proton donor" evidence="7">
    <location>
        <position position="61"/>
    </location>
</feature>
<feature type="active site" description="For OMPdecase activity" evidence="8">
    <location>
        <position position="64"/>
    </location>
</feature>
<dbReference type="UniPathway" id="UPA00070">
    <property type="reaction ID" value="UER00120"/>
</dbReference>
<dbReference type="InterPro" id="IPR014732">
    <property type="entry name" value="OMPdecase"/>
</dbReference>
<keyword evidence="5 7" id="KW-0456">Lyase</keyword>
<evidence type="ECO:0000313" key="13">
    <source>
        <dbReference type="Proteomes" id="UP000228886"/>
    </source>
</evidence>
<comment type="subunit">
    <text evidence="7">Homodimer.</text>
</comment>
<dbReference type="GO" id="GO:0006207">
    <property type="term" value="P:'de novo' pyrimidine nucleobase biosynthetic process"/>
    <property type="evidence" value="ECO:0007669"/>
    <property type="project" value="InterPro"/>
</dbReference>
<evidence type="ECO:0000256" key="5">
    <source>
        <dbReference type="ARBA" id="ARBA00023239"/>
    </source>
</evidence>
<dbReference type="InterPro" id="IPR013785">
    <property type="entry name" value="Aldolase_TIM"/>
</dbReference>